<dbReference type="AlphaFoldDB" id="A0AAE0J7B2"/>
<gene>
    <name evidence="1" type="ORF">B0H65DRAFT_314992</name>
</gene>
<dbReference type="GeneID" id="87860508"/>
<organism evidence="1 2">
    <name type="scientific">Neurospora tetraspora</name>
    <dbReference type="NCBI Taxonomy" id="94610"/>
    <lineage>
        <taxon>Eukaryota</taxon>
        <taxon>Fungi</taxon>
        <taxon>Dikarya</taxon>
        <taxon>Ascomycota</taxon>
        <taxon>Pezizomycotina</taxon>
        <taxon>Sordariomycetes</taxon>
        <taxon>Sordariomycetidae</taxon>
        <taxon>Sordariales</taxon>
        <taxon>Sordariaceae</taxon>
        <taxon>Neurospora</taxon>
    </lineage>
</organism>
<protein>
    <submittedName>
        <fullName evidence="1">Uncharacterized protein</fullName>
    </submittedName>
</protein>
<name>A0AAE0J7B2_9PEZI</name>
<reference evidence="1" key="2">
    <citation type="submission" date="2023-06" db="EMBL/GenBank/DDBJ databases">
        <authorList>
            <consortium name="Lawrence Berkeley National Laboratory"/>
            <person name="Haridas S."/>
            <person name="Hensen N."/>
            <person name="Bonometti L."/>
            <person name="Westerberg I."/>
            <person name="Brannstrom I.O."/>
            <person name="Guillou S."/>
            <person name="Cros-Aarteil S."/>
            <person name="Calhoun S."/>
            <person name="Kuo A."/>
            <person name="Mondo S."/>
            <person name="Pangilinan J."/>
            <person name="Riley R."/>
            <person name="Labutti K."/>
            <person name="Andreopoulos B."/>
            <person name="Lipzen A."/>
            <person name="Chen C."/>
            <person name="Yanf M."/>
            <person name="Daum C."/>
            <person name="Ng V."/>
            <person name="Clum A."/>
            <person name="Steindorff A."/>
            <person name="Ohm R."/>
            <person name="Martin F."/>
            <person name="Silar P."/>
            <person name="Natvig D."/>
            <person name="Lalanne C."/>
            <person name="Gautier V."/>
            <person name="Ament-Velasquez S.L."/>
            <person name="Kruys A."/>
            <person name="Hutchinson M.I."/>
            <person name="Powell A.J."/>
            <person name="Barry K."/>
            <person name="Miller A.N."/>
            <person name="Grigoriev I.V."/>
            <person name="Debuchy R."/>
            <person name="Gladieux P."/>
            <person name="Thoren M.H."/>
            <person name="Johannesson H."/>
        </authorList>
    </citation>
    <scope>NUCLEOTIDE SEQUENCE</scope>
    <source>
        <strain evidence="1">CBS 560.94</strain>
    </source>
</reference>
<evidence type="ECO:0000313" key="1">
    <source>
        <dbReference type="EMBL" id="KAK3338204.1"/>
    </source>
</evidence>
<dbReference type="RefSeq" id="XP_062677655.1">
    <property type="nucleotide sequence ID" value="XM_062823354.1"/>
</dbReference>
<sequence length="128" mass="14309">MVRSGVCVPQLVGTAVHDQSHLWPCLPCFEHAIQCCHERNDTRNLPASCFHFQKQTIIEAKNVEASHTPRFVVFRQSTSEESSAYQLQVSLDAIRPLHCDLPAEFQHKSAHSARQTMTGISKLLLAGT</sequence>
<accession>A0AAE0J7B2</accession>
<comment type="caution">
    <text evidence="1">The sequence shown here is derived from an EMBL/GenBank/DDBJ whole genome shotgun (WGS) entry which is preliminary data.</text>
</comment>
<proteinExistence type="predicted"/>
<dbReference type="EMBL" id="JAUEPP010000008">
    <property type="protein sequence ID" value="KAK3338204.1"/>
    <property type="molecule type" value="Genomic_DNA"/>
</dbReference>
<dbReference type="Proteomes" id="UP001278500">
    <property type="component" value="Unassembled WGS sequence"/>
</dbReference>
<keyword evidence="2" id="KW-1185">Reference proteome</keyword>
<evidence type="ECO:0000313" key="2">
    <source>
        <dbReference type="Proteomes" id="UP001278500"/>
    </source>
</evidence>
<reference evidence="1" key="1">
    <citation type="journal article" date="2023" name="Mol. Phylogenet. Evol.">
        <title>Genome-scale phylogeny and comparative genomics of the fungal order Sordariales.</title>
        <authorList>
            <person name="Hensen N."/>
            <person name="Bonometti L."/>
            <person name="Westerberg I."/>
            <person name="Brannstrom I.O."/>
            <person name="Guillou S."/>
            <person name="Cros-Aarteil S."/>
            <person name="Calhoun S."/>
            <person name="Haridas S."/>
            <person name="Kuo A."/>
            <person name="Mondo S."/>
            <person name="Pangilinan J."/>
            <person name="Riley R."/>
            <person name="LaButti K."/>
            <person name="Andreopoulos B."/>
            <person name="Lipzen A."/>
            <person name="Chen C."/>
            <person name="Yan M."/>
            <person name="Daum C."/>
            <person name="Ng V."/>
            <person name="Clum A."/>
            <person name="Steindorff A."/>
            <person name="Ohm R.A."/>
            <person name="Martin F."/>
            <person name="Silar P."/>
            <person name="Natvig D.O."/>
            <person name="Lalanne C."/>
            <person name="Gautier V."/>
            <person name="Ament-Velasquez S.L."/>
            <person name="Kruys A."/>
            <person name="Hutchinson M.I."/>
            <person name="Powell A.J."/>
            <person name="Barry K."/>
            <person name="Miller A.N."/>
            <person name="Grigoriev I.V."/>
            <person name="Debuchy R."/>
            <person name="Gladieux P."/>
            <person name="Hiltunen Thoren M."/>
            <person name="Johannesson H."/>
        </authorList>
    </citation>
    <scope>NUCLEOTIDE SEQUENCE</scope>
    <source>
        <strain evidence="1">CBS 560.94</strain>
    </source>
</reference>